<dbReference type="Pfam" id="PF18735">
    <property type="entry name" value="HEPN_RiboL-PSP"/>
    <property type="match status" value="1"/>
</dbReference>
<accession>A0A2R9SUG8</accession>
<proteinExistence type="predicted"/>
<reference evidence="2 3" key="1">
    <citation type="journal article" date="2010" name="BMC Genomics">
        <title>Genome sequence of the pattern forming Paenibacillus vortex bacterium reveals potential for thriving in complex environments.</title>
        <authorList>
            <person name="Sirota-Madi A."/>
            <person name="Olender T."/>
            <person name="Helman Y."/>
            <person name="Ingham C."/>
            <person name="Brainis I."/>
            <person name="Roth D."/>
            <person name="Hagi E."/>
            <person name="Brodsky L."/>
            <person name="Leshkowitz D."/>
            <person name="Galatenko V."/>
            <person name="Nikolaev V."/>
            <person name="Mugasimangalam R.C."/>
            <person name="Bransburg-Zabary S."/>
            <person name="Gutnick D.L."/>
            <person name="Lancet D."/>
            <person name="Ben-Jacob E."/>
        </authorList>
    </citation>
    <scope>NUCLEOTIDE SEQUENCE [LARGE SCALE GENOMIC DNA]</scope>
    <source>
        <strain evidence="2 3">V453</strain>
    </source>
</reference>
<dbReference type="KEGG" id="pvo:PVOR_15229"/>
<dbReference type="InterPro" id="IPR041519">
    <property type="entry name" value="HEPN_RiboL-PSP"/>
</dbReference>
<dbReference type="Proteomes" id="UP000003094">
    <property type="component" value="Unassembled WGS sequence"/>
</dbReference>
<dbReference type="RefSeq" id="WP_006209837.1">
    <property type="nucleotide sequence ID" value="NZ_ADHJ01000023.1"/>
</dbReference>
<name>A0A2R9SUG8_9BACL</name>
<dbReference type="EMBL" id="ADHJ01000023">
    <property type="protein sequence ID" value="EFU40997.1"/>
    <property type="molecule type" value="Genomic_DNA"/>
</dbReference>
<evidence type="ECO:0000259" key="1">
    <source>
        <dbReference type="Pfam" id="PF18735"/>
    </source>
</evidence>
<evidence type="ECO:0000313" key="2">
    <source>
        <dbReference type="EMBL" id="EFU40997.1"/>
    </source>
</evidence>
<sequence>MLNSISNELNLRIFELKKMINALEASSNINSIDEVKNANKGLIMVGIYSVMEYTVVNTVSQAIGIINNENVKYNQLNERFKGIALQSRLQAYSDCSITKKWDKTWEITETWNSEEIVSISNSLLPSDGSNIKSKQLQSIWKSFGIDLEDVNYFNMISLLLNELTDSRNAISHGRLKASDVGRRFTFEELRRKVDEIQRISNFVVESFSTFLIEKKYLK</sequence>
<organism evidence="2 3">
    <name type="scientific">Paenibacillus vortex V453</name>
    <dbReference type="NCBI Taxonomy" id="715225"/>
    <lineage>
        <taxon>Bacteria</taxon>
        <taxon>Bacillati</taxon>
        <taxon>Bacillota</taxon>
        <taxon>Bacilli</taxon>
        <taxon>Bacillales</taxon>
        <taxon>Paenibacillaceae</taxon>
        <taxon>Paenibacillus</taxon>
    </lineage>
</organism>
<protein>
    <recommendedName>
        <fullName evidence="1">RiboL-PSP-HEPN domain-containing protein</fullName>
    </recommendedName>
</protein>
<evidence type="ECO:0000313" key="3">
    <source>
        <dbReference type="Proteomes" id="UP000003094"/>
    </source>
</evidence>
<feature type="domain" description="RiboL-PSP-HEPN" evidence="1">
    <location>
        <begin position="9"/>
        <end position="207"/>
    </location>
</feature>
<gene>
    <name evidence="2" type="ORF">PVOR_15229</name>
</gene>
<dbReference type="AlphaFoldDB" id="A0A2R9SUG8"/>
<comment type="caution">
    <text evidence="2">The sequence shown here is derived from an EMBL/GenBank/DDBJ whole genome shotgun (WGS) entry which is preliminary data.</text>
</comment>
<keyword evidence="3" id="KW-1185">Reference proteome</keyword>